<evidence type="ECO:0000259" key="2">
    <source>
        <dbReference type="Pfam" id="PF14607"/>
    </source>
</evidence>
<organism evidence="3 4">
    <name type="scientific">Arcticibacter tournemirensis</name>
    <dbReference type="NCBI Taxonomy" id="699437"/>
    <lineage>
        <taxon>Bacteria</taxon>
        <taxon>Pseudomonadati</taxon>
        <taxon>Bacteroidota</taxon>
        <taxon>Sphingobacteriia</taxon>
        <taxon>Sphingobacteriales</taxon>
        <taxon>Sphingobacteriaceae</taxon>
        <taxon>Arcticibacter</taxon>
    </lineage>
</organism>
<dbReference type="SUPFAM" id="SSF52266">
    <property type="entry name" value="SGNH hydrolase"/>
    <property type="match status" value="1"/>
</dbReference>
<dbReference type="PANTHER" id="PTHR30383:SF29">
    <property type="entry name" value="SGNH HYDROLASE-TYPE ESTERASE DOMAIN-CONTAINING PROTEIN"/>
    <property type="match status" value="1"/>
</dbReference>
<dbReference type="GO" id="GO:0016788">
    <property type="term" value="F:hydrolase activity, acting on ester bonds"/>
    <property type="evidence" value="ECO:0007669"/>
    <property type="project" value="UniProtKB-ARBA"/>
</dbReference>
<dbReference type="AlphaFoldDB" id="A0A4Q0M387"/>
<gene>
    <name evidence="3" type="ORF">EKH83_20375</name>
</gene>
<dbReference type="InterPro" id="IPR032740">
    <property type="entry name" value="GxDLY"/>
</dbReference>
<dbReference type="RefSeq" id="WP_128771313.1">
    <property type="nucleotide sequence ID" value="NZ_RXOC01000020.1"/>
</dbReference>
<comment type="caution">
    <text evidence="3">The sequence shown here is derived from an EMBL/GenBank/DDBJ whole genome shotgun (WGS) entry which is preliminary data.</text>
</comment>
<proteinExistence type="predicted"/>
<feature type="domain" description="SGNH hydrolase-type esterase N-terminal" evidence="2">
    <location>
        <begin position="25"/>
        <end position="164"/>
    </location>
</feature>
<protein>
    <submittedName>
        <fullName evidence="3">Hydrolase</fullName>
    </submittedName>
</protein>
<dbReference type="Gene3D" id="3.40.50.1110">
    <property type="entry name" value="SGNH hydrolase"/>
    <property type="match status" value="1"/>
</dbReference>
<dbReference type="Pfam" id="PF14606">
    <property type="entry name" value="Lipase_GDSL_3"/>
    <property type="match status" value="1"/>
</dbReference>
<dbReference type="PANTHER" id="PTHR30383">
    <property type="entry name" value="THIOESTERASE 1/PROTEASE 1/LYSOPHOSPHOLIPASE L1"/>
    <property type="match status" value="1"/>
</dbReference>
<sequence length="359" mass="39841">MKSFLIILILLTGISYSSFAQKEIKYTEASALHITGKLKENAPGFHRLDTAAYPALPPGVKHLLTNAAGIAVTFTTNSATIWAKWCVSKSKTNENMTAIANKGLDLYVKRDGKWQFAGVGRPSGQCSNYQITKNMEGGTKEFLLYLPLYDELNKLEIGIEEGSELHAGAEPFKKRILIYGSSIVQGASASRPGMAYPARLSRRTGLHFINFGLSGSAKMEKPVADVVAELDADAYILDCVPNSSPEEITERTAYLVRSIRARHPKAPIIIIQSIIREISFIDKQWTSRMKLQNENMQRQYDLLQKQGVKDLYFIDAKGLIGDDHEGTTDGTHPNDLGFDRMLQKIEPQIKAILSKYGIV</sequence>
<evidence type="ECO:0000259" key="1">
    <source>
        <dbReference type="Pfam" id="PF14606"/>
    </source>
</evidence>
<dbReference type="EMBL" id="RXOC01000020">
    <property type="protein sequence ID" value="RXF67129.1"/>
    <property type="molecule type" value="Genomic_DNA"/>
</dbReference>
<name>A0A4Q0M387_9SPHI</name>
<evidence type="ECO:0000313" key="4">
    <source>
        <dbReference type="Proteomes" id="UP000290848"/>
    </source>
</evidence>
<evidence type="ECO:0000313" key="3">
    <source>
        <dbReference type="EMBL" id="RXF67129.1"/>
    </source>
</evidence>
<dbReference type="InterPro" id="IPR036514">
    <property type="entry name" value="SGNH_hydro_sf"/>
</dbReference>
<dbReference type="Gene3D" id="2.60.120.260">
    <property type="entry name" value="Galactose-binding domain-like"/>
    <property type="match status" value="1"/>
</dbReference>
<reference evidence="3 4" key="1">
    <citation type="submission" date="2018-12" db="EMBL/GenBank/DDBJ databases">
        <title>The Draft Genome Sequence of the Soil Bacterium Pedobacter tournemirensis R1.</title>
        <authorList>
            <person name="He J."/>
        </authorList>
    </citation>
    <scope>NUCLEOTIDE SEQUENCE [LARGE SCALE GENOMIC DNA]</scope>
    <source>
        <strain evidence="3 4">R1</strain>
    </source>
</reference>
<accession>A0A4Q0M387</accession>
<dbReference type="Proteomes" id="UP000290848">
    <property type="component" value="Unassembled WGS sequence"/>
</dbReference>
<dbReference type="Pfam" id="PF14607">
    <property type="entry name" value="GxDLY"/>
    <property type="match status" value="1"/>
</dbReference>
<keyword evidence="3" id="KW-0378">Hydrolase</keyword>
<dbReference type="InterPro" id="IPR051532">
    <property type="entry name" value="Ester_Hydrolysis_Enzymes"/>
</dbReference>
<dbReference type="InterPro" id="IPR013830">
    <property type="entry name" value="SGNH_hydro"/>
</dbReference>
<feature type="domain" description="SGNH hydrolase-type esterase" evidence="1">
    <location>
        <begin position="173"/>
        <end position="350"/>
    </location>
</feature>